<keyword evidence="3" id="KW-1185">Reference proteome</keyword>
<reference evidence="2 3" key="1">
    <citation type="submission" date="2015-07" db="EMBL/GenBank/DDBJ databases">
        <title>Genome analysis of myxobacterium Chondromyces crocatus Cm c5 reveals a high potential for natural compound synthesis and the genetic basis for the loss of fruiting body formation.</title>
        <authorList>
            <person name="Zaburannyi N."/>
            <person name="Bunk B."/>
            <person name="Maier J."/>
            <person name="Overmann J."/>
            <person name="Mueller R."/>
        </authorList>
    </citation>
    <scope>NUCLEOTIDE SEQUENCE [LARGE SCALE GENOMIC DNA]</scope>
    <source>
        <strain evidence="2 3">Cm c5</strain>
    </source>
</reference>
<dbReference type="EMBL" id="CP012159">
    <property type="protein sequence ID" value="AKT37919.1"/>
    <property type="molecule type" value="Genomic_DNA"/>
</dbReference>
<dbReference type="PANTHER" id="PTHR35580">
    <property type="entry name" value="CELL SURFACE GLYCOPROTEIN (S-LAYER PROTEIN)-LIKE PROTEIN"/>
    <property type="match status" value="1"/>
</dbReference>
<name>A0A0K1EAN4_CHOCO</name>
<dbReference type="KEGG" id="ccro:CMC5_020620"/>
<dbReference type="STRING" id="52.CMC5_020620"/>
<evidence type="ECO:0000256" key="1">
    <source>
        <dbReference type="SAM" id="SignalP"/>
    </source>
</evidence>
<evidence type="ECO:0000313" key="3">
    <source>
        <dbReference type="Proteomes" id="UP000067626"/>
    </source>
</evidence>
<feature type="chain" id="PRO_5005459149" evidence="1">
    <location>
        <begin position="27"/>
        <end position="504"/>
    </location>
</feature>
<dbReference type="PANTHER" id="PTHR35580:SF1">
    <property type="entry name" value="PHYTASE-LIKE DOMAIN-CONTAINING PROTEIN"/>
    <property type="match status" value="1"/>
</dbReference>
<keyword evidence="1" id="KW-0732">Signal</keyword>
<evidence type="ECO:0000313" key="2">
    <source>
        <dbReference type="EMBL" id="AKT37919.1"/>
    </source>
</evidence>
<sequence length="504" mass="53044">MSMRHLVSCVALVTGLGLLHAVGGCAVVVGADFGDRTLGEGSDGVDPPDGTPSCDAPCPGAPSRALWFGNKATQDEVRVTVGPSGEVYVALDASGQMAYGDTTLGETNRRQTHLFQLDTSLEHQWAIGIGGGIDHRLADMALHPTDGIVLAGNFKWDVDIGGKVISSGDWVYWEGFVARVDASGNPIWAVPLSGAGESVAHSVAVAPDGTIVLVGWFRGRLDAGAGLDSSDARRLFVVKFGQDGDVRWSKRFSVSPSHSVGVDVGPEGEIAIAGTFNGSFDIDDDEQPPLDSMADPNGYVFVLDPEGNFRWAQTQRSNSVVFPIDVLVESDERVLVTGYFLGKDVPFGDAAHPLTLTAKGQDAFLAAYDLEDGTPQWARAYGGEADDIGFRLESDGAGHVLWCGAHRSSMDLTEDGGPRLEQGEGREAFVFKFTPSSDDGPGPLRWASSIGGPGDQSALDVAGGPGTPIYAVGPTNHPFTLKGTDAAISVEDNGWDVWLVSFVP</sequence>
<feature type="signal peptide" evidence="1">
    <location>
        <begin position="1"/>
        <end position="26"/>
    </location>
</feature>
<dbReference type="Proteomes" id="UP000067626">
    <property type="component" value="Chromosome"/>
</dbReference>
<accession>A0A0K1EAN4</accession>
<dbReference type="AlphaFoldDB" id="A0A0K1EAN4"/>
<dbReference type="Gene3D" id="2.80.10.50">
    <property type="match status" value="1"/>
</dbReference>
<organism evidence="2 3">
    <name type="scientific">Chondromyces crocatus</name>
    <dbReference type="NCBI Taxonomy" id="52"/>
    <lineage>
        <taxon>Bacteria</taxon>
        <taxon>Pseudomonadati</taxon>
        <taxon>Myxococcota</taxon>
        <taxon>Polyangia</taxon>
        <taxon>Polyangiales</taxon>
        <taxon>Polyangiaceae</taxon>
        <taxon>Chondromyces</taxon>
    </lineage>
</organism>
<dbReference type="OrthoDB" id="53254at2"/>
<proteinExistence type="predicted"/>
<gene>
    <name evidence="2" type="ORF">CMC5_020620</name>
</gene>
<protein>
    <submittedName>
        <fullName evidence="2">Uncharacterized protein</fullName>
    </submittedName>
</protein>
<dbReference type="RefSeq" id="WP_050430221.1">
    <property type="nucleotide sequence ID" value="NZ_CP012159.1"/>
</dbReference>
<dbReference type="InterPro" id="IPR052918">
    <property type="entry name" value="Motility_Chemotaxis_Reg"/>
</dbReference>
<dbReference type="PROSITE" id="PS51257">
    <property type="entry name" value="PROKAR_LIPOPROTEIN"/>
    <property type="match status" value="1"/>
</dbReference>
<dbReference type="SUPFAM" id="SSF101898">
    <property type="entry name" value="NHL repeat"/>
    <property type="match status" value="1"/>
</dbReference>